<accession>A0A9Q1KEG8</accession>
<dbReference type="AlphaFoldDB" id="A0A9Q1KEG8"/>
<gene>
    <name evidence="1" type="ORF">Cgig2_024875</name>
</gene>
<name>A0A9Q1KEG8_9CARY</name>
<organism evidence="1 2">
    <name type="scientific">Carnegiea gigantea</name>
    <dbReference type="NCBI Taxonomy" id="171969"/>
    <lineage>
        <taxon>Eukaryota</taxon>
        <taxon>Viridiplantae</taxon>
        <taxon>Streptophyta</taxon>
        <taxon>Embryophyta</taxon>
        <taxon>Tracheophyta</taxon>
        <taxon>Spermatophyta</taxon>
        <taxon>Magnoliopsida</taxon>
        <taxon>eudicotyledons</taxon>
        <taxon>Gunneridae</taxon>
        <taxon>Pentapetalae</taxon>
        <taxon>Caryophyllales</taxon>
        <taxon>Cactineae</taxon>
        <taxon>Cactaceae</taxon>
        <taxon>Cactoideae</taxon>
        <taxon>Echinocereeae</taxon>
        <taxon>Carnegiea</taxon>
    </lineage>
</organism>
<dbReference type="EMBL" id="JAKOGI010000169">
    <property type="protein sequence ID" value="KAJ8441363.1"/>
    <property type="molecule type" value="Genomic_DNA"/>
</dbReference>
<sequence length="172" mass="19839">MMVVCVLSSCNMSLLSVAVPVWAFHSWFCWHGHHLYIAISGSCYVVTGWRHVSHDGGVKEKELWLVSERIYGISGWNLGHYLFLDQPPLFLCSKVYDVHACFDSPDSKTYRAPLEITFINRARMHIVDCWRLSIHAHGLGDMKIPYPKQMALYRILLADVRSCFWLLSNTYS</sequence>
<keyword evidence="2" id="KW-1185">Reference proteome</keyword>
<reference evidence="1" key="1">
    <citation type="submission" date="2022-04" db="EMBL/GenBank/DDBJ databases">
        <title>Carnegiea gigantea Genome sequencing and assembly v2.</title>
        <authorList>
            <person name="Copetti D."/>
            <person name="Sanderson M.J."/>
            <person name="Burquez A."/>
            <person name="Wojciechowski M.F."/>
        </authorList>
    </citation>
    <scope>NUCLEOTIDE SEQUENCE</scope>
    <source>
        <strain evidence="1">SGP5-SGP5p</strain>
        <tissue evidence="1">Aerial part</tissue>
    </source>
</reference>
<comment type="caution">
    <text evidence="1">The sequence shown here is derived from an EMBL/GenBank/DDBJ whole genome shotgun (WGS) entry which is preliminary data.</text>
</comment>
<proteinExistence type="predicted"/>
<evidence type="ECO:0000313" key="1">
    <source>
        <dbReference type="EMBL" id="KAJ8441363.1"/>
    </source>
</evidence>
<evidence type="ECO:0000313" key="2">
    <source>
        <dbReference type="Proteomes" id="UP001153076"/>
    </source>
</evidence>
<protein>
    <submittedName>
        <fullName evidence="1">Uncharacterized protein</fullName>
    </submittedName>
</protein>
<dbReference type="Proteomes" id="UP001153076">
    <property type="component" value="Unassembled WGS sequence"/>
</dbReference>